<proteinExistence type="predicted"/>
<sequence length="89" mass="8468">MKGPATESAAARAPLTAGAWRTGRRFAAAVGAAAVLALACTACNGGDSAAPPSGGSGGGDQATSELNSIQSTLDSIDSDMAGDGADQSK</sequence>
<evidence type="ECO:0000313" key="2">
    <source>
        <dbReference type="EMBL" id="WSE34465.1"/>
    </source>
</evidence>
<organism evidence="2 3">
    <name type="scientific">Amycolatopsis rhabdoformis</name>
    <dbReference type="NCBI Taxonomy" id="1448059"/>
    <lineage>
        <taxon>Bacteria</taxon>
        <taxon>Bacillati</taxon>
        <taxon>Actinomycetota</taxon>
        <taxon>Actinomycetes</taxon>
        <taxon>Pseudonocardiales</taxon>
        <taxon>Pseudonocardiaceae</taxon>
        <taxon>Amycolatopsis</taxon>
    </lineage>
</organism>
<evidence type="ECO:0000256" key="1">
    <source>
        <dbReference type="SAM" id="MobiDB-lite"/>
    </source>
</evidence>
<feature type="region of interest" description="Disordered" evidence="1">
    <location>
        <begin position="47"/>
        <end position="89"/>
    </location>
</feature>
<dbReference type="EMBL" id="CP142149">
    <property type="protein sequence ID" value="WSE34465.1"/>
    <property type="molecule type" value="Genomic_DNA"/>
</dbReference>
<reference evidence="2 3" key="1">
    <citation type="journal article" date="2015" name="Int. J. Syst. Evol. Microbiol.">
        <title>Amycolatopsis rhabdoformis sp. nov., an actinomycete isolated from a tropical forest soil.</title>
        <authorList>
            <person name="Souza W.R."/>
            <person name="Silva R.E."/>
            <person name="Goodfellow M."/>
            <person name="Busarakam K."/>
            <person name="Figueiro F.S."/>
            <person name="Ferreira D."/>
            <person name="Rodrigues-Filho E."/>
            <person name="Moraes L.A.B."/>
            <person name="Zucchi T.D."/>
        </authorList>
    </citation>
    <scope>NUCLEOTIDE SEQUENCE [LARGE SCALE GENOMIC DNA]</scope>
    <source>
        <strain evidence="2 3">NCIMB 14900</strain>
    </source>
</reference>
<protein>
    <recommendedName>
        <fullName evidence="4">Lipoprotein</fullName>
    </recommendedName>
</protein>
<feature type="compositionally biased region" description="Polar residues" evidence="1">
    <location>
        <begin position="61"/>
        <end position="75"/>
    </location>
</feature>
<keyword evidence="3" id="KW-1185">Reference proteome</keyword>
<name>A0ABZ1ILV0_9PSEU</name>
<dbReference type="RefSeq" id="WP_326837273.1">
    <property type="nucleotide sequence ID" value="NZ_CP142149.1"/>
</dbReference>
<accession>A0ABZ1ILV0</accession>
<gene>
    <name evidence="2" type="ORF">VSH64_20655</name>
</gene>
<dbReference type="Proteomes" id="UP001330812">
    <property type="component" value="Chromosome"/>
</dbReference>
<evidence type="ECO:0008006" key="4">
    <source>
        <dbReference type="Google" id="ProtNLM"/>
    </source>
</evidence>
<evidence type="ECO:0000313" key="3">
    <source>
        <dbReference type="Proteomes" id="UP001330812"/>
    </source>
</evidence>